<evidence type="ECO:0000313" key="2">
    <source>
        <dbReference type="EMBL" id="KIY46413.1"/>
    </source>
</evidence>
<organism evidence="2 3">
    <name type="scientific">Fistulina hepatica ATCC 64428</name>
    <dbReference type="NCBI Taxonomy" id="1128425"/>
    <lineage>
        <taxon>Eukaryota</taxon>
        <taxon>Fungi</taxon>
        <taxon>Dikarya</taxon>
        <taxon>Basidiomycota</taxon>
        <taxon>Agaricomycotina</taxon>
        <taxon>Agaricomycetes</taxon>
        <taxon>Agaricomycetidae</taxon>
        <taxon>Agaricales</taxon>
        <taxon>Fistulinaceae</taxon>
        <taxon>Fistulina</taxon>
    </lineage>
</organism>
<dbReference type="AlphaFoldDB" id="A0A0D7A6I0"/>
<dbReference type="EMBL" id="KN882033">
    <property type="protein sequence ID" value="KIY46413.1"/>
    <property type="molecule type" value="Genomic_DNA"/>
</dbReference>
<evidence type="ECO:0000313" key="3">
    <source>
        <dbReference type="Proteomes" id="UP000054144"/>
    </source>
</evidence>
<accession>A0A0D7A6I0</accession>
<reference evidence="2 3" key="1">
    <citation type="journal article" date="2015" name="Fungal Genet. Biol.">
        <title>Evolution of novel wood decay mechanisms in Agaricales revealed by the genome sequences of Fistulina hepatica and Cylindrobasidium torrendii.</title>
        <authorList>
            <person name="Floudas D."/>
            <person name="Held B.W."/>
            <person name="Riley R."/>
            <person name="Nagy L.G."/>
            <person name="Koehler G."/>
            <person name="Ransdell A.S."/>
            <person name="Younus H."/>
            <person name="Chow J."/>
            <person name="Chiniquy J."/>
            <person name="Lipzen A."/>
            <person name="Tritt A."/>
            <person name="Sun H."/>
            <person name="Haridas S."/>
            <person name="LaButti K."/>
            <person name="Ohm R.A."/>
            <person name="Kues U."/>
            <person name="Blanchette R.A."/>
            <person name="Grigoriev I.V."/>
            <person name="Minto R.E."/>
            <person name="Hibbett D.S."/>
        </authorList>
    </citation>
    <scope>NUCLEOTIDE SEQUENCE [LARGE SCALE GENOMIC DNA]</scope>
    <source>
        <strain evidence="2 3">ATCC 64428</strain>
    </source>
</reference>
<proteinExistence type="predicted"/>
<feature type="transmembrane region" description="Helical" evidence="1">
    <location>
        <begin position="104"/>
        <end position="122"/>
    </location>
</feature>
<protein>
    <submittedName>
        <fullName evidence="2">Uncharacterized protein</fullName>
    </submittedName>
</protein>
<dbReference type="Proteomes" id="UP000054144">
    <property type="component" value="Unassembled WGS sequence"/>
</dbReference>
<keyword evidence="1" id="KW-0472">Membrane</keyword>
<keyword evidence="3" id="KW-1185">Reference proteome</keyword>
<keyword evidence="1" id="KW-1133">Transmembrane helix</keyword>
<feature type="transmembrane region" description="Helical" evidence="1">
    <location>
        <begin position="134"/>
        <end position="155"/>
    </location>
</feature>
<sequence>MTYLAETEEPPSYKIVVKNFGCNRRLQIGWHKTYVLLQSLLLDASLTFFEFTSLMRGNSRVLHVADVGAAVSHAFSSEDAEGILQKIWGEIADSPKTEWKSQNIVAGLILTGTLTLLQVDAFGTDVVTCAPSMAAFSTALIVLGAIGAMLVLVAVNARSHSVEDAVFEIKHVVQEQVTMSRVREERLQPGPKMAWRNQGHTRQLKAIILNLRNQLRCLTHGLLSELLFDMVY</sequence>
<evidence type="ECO:0000256" key="1">
    <source>
        <dbReference type="SAM" id="Phobius"/>
    </source>
</evidence>
<gene>
    <name evidence="2" type="ORF">FISHEDRAFT_60382</name>
</gene>
<name>A0A0D7A6I0_9AGAR</name>
<keyword evidence="1" id="KW-0812">Transmembrane</keyword>